<reference evidence="7" key="1">
    <citation type="submission" date="2022-08" db="UniProtKB">
        <authorList>
            <consortium name="EnsemblMetazoa"/>
        </authorList>
    </citation>
    <scope>IDENTIFICATION</scope>
    <source>
        <strain evidence="7">05x7-T-G4-1.051#20</strain>
    </source>
</reference>
<keyword evidence="2" id="KW-0245">EGF-like domain</keyword>
<keyword evidence="8" id="KW-1185">Reference proteome</keyword>
<keyword evidence="4" id="KW-1133">Transmembrane helix</keyword>
<dbReference type="Proteomes" id="UP000005408">
    <property type="component" value="Unassembled WGS sequence"/>
</dbReference>
<evidence type="ECO:0000256" key="5">
    <source>
        <dbReference type="SAM" id="SignalP"/>
    </source>
</evidence>
<dbReference type="PROSITE" id="PS50026">
    <property type="entry name" value="EGF_3"/>
    <property type="match status" value="1"/>
</dbReference>
<proteinExistence type="predicted"/>
<evidence type="ECO:0000256" key="4">
    <source>
        <dbReference type="SAM" id="Phobius"/>
    </source>
</evidence>
<dbReference type="PROSITE" id="PS00022">
    <property type="entry name" value="EGF_1"/>
    <property type="match status" value="1"/>
</dbReference>
<dbReference type="PROSITE" id="PS00010">
    <property type="entry name" value="ASX_HYDROXYL"/>
    <property type="match status" value="1"/>
</dbReference>
<dbReference type="AlphaFoldDB" id="A0A8W8K4V6"/>
<evidence type="ECO:0000313" key="7">
    <source>
        <dbReference type="EnsemblMetazoa" id="G22438.2:cds"/>
    </source>
</evidence>
<feature type="chain" id="PRO_5036502882" description="EGF-like domain-containing protein" evidence="5">
    <location>
        <begin position="20"/>
        <end position="236"/>
    </location>
</feature>
<dbReference type="EnsemblMetazoa" id="G22438.2">
    <property type="protein sequence ID" value="G22438.2:cds"/>
    <property type="gene ID" value="G22438"/>
</dbReference>
<evidence type="ECO:0000259" key="6">
    <source>
        <dbReference type="PROSITE" id="PS50026"/>
    </source>
</evidence>
<dbReference type="PROSITE" id="PS01186">
    <property type="entry name" value="EGF_2"/>
    <property type="match status" value="1"/>
</dbReference>
<feature type="disulfide bond" evidence="2">
    <location>
        <begin position="146"/>
        <end position="155"/>
    </location>
</feature>
<dbReference type="SMART" id="SM00181">
    <property type="entry name" value="EGF"/>
    <property type="match status" value="1"/>
</dbReference>
<dbReference type="CDD" id="cd00054">
    <property type="entry name" value="EGF_CA"/>
    <property type="match status" value="1"/>
</dbReference>
<evidence type="ECO:0000256" key="1">
    <source>
        <dbReference type="ARBA" id="ARBA00023157"/>
    </source>
</evidence>
<feature type="transmembrane region" description="Helical" evidence="4">
    <location>
        <begin position="174"/>
        <end position="193"/>
    </location>
</feature>
<evidence type="ECO:0000256" key="3">
    <source>
        <dbReference type="SAM" id="MobiDB-lite"/>
    </source>
</evidence>
<evidence type="ECO:0000256" key="2">
    <source>
        <dbReference type="PROSITE-ProRule" id="PRU00076"/>
    </source>
</evidence>
<keyword evidence="1 2" id="KW-1015">Disulfide bond</keyword>
<name>A0A8W8K4V6_MAGGI</name>
<dbReference type="OrthoDB" id="430340at2759"/>
<dbReference type="InterPro" id="IPR000742">
    <property type="entry name" value="EGF"/>
</dbReference>
<keyword evidence="5" id="KW-0732">Signal</keyword>
<keyword evidence="4" id="KW-0472">Membrane</keyword>
<feature type="domain" description="EGF-like" evidence="6">
    <location>
        <begin position="121"/>
        <end position="156"/>
    </location>
</feature>
<comment type="caution">
    <text evidence="2">Lacks conserved residue(s) required for the propagation of feature annotation.</text>
</comment>
<keyword evidence="4" id="KW-0812">Transmembrane</keyword>
<evidence type="ECO:0000313" key="8">
    <source>
        <dbReference type="Proteomes" id="UP000005408"/>
    </source>
</evidence>
<sequence length="236" mass="26495">MQTVLWLLVFAVSSKLLFGSETQCGVGEECIYKQWMSWQPCTGRCGVEAQIRQRVFCCPGSLMNISAALRTLQLCTRTCKAPKYYLTEGRHCRKCINHGVLNYTARTCSCPKTYKGLCCQENIKCSDLPCKHGVCYDTTAGFRCDCESGYSGIDCSEDIAEEFELPIWLPKLEIALLAVISMTILMTMGCLCLRCCKLCGCSSTDDDDEEEERRKAKPRKNHSQIPKSKSGKSFDF</sequence>
<dbReference type="Gene3D" id="2.10.25.10">
    <property type="entry name" value="Laminin"/>
    <property type="match status" value="1"/>
</dbReference>
<dbReference type="InterPro" id="IPR000152">
    <property type="entry name" value="EGF-type_Asp/Asn_hydroxyl_site"/>
</dbReference>
<protein>
    <recommendedName>
        <fullName evidence="6">EGF-like domain-containing protein</fullName>
    </recommendedName>
</protein>
<feature type="disulfide bond" evidence="2">
    <location>
        <begin position="125"/>
        <end position="135"/>
    </location>
</feature>
<feature type="region of interest" description="Disordered" evidence="3">
    <location>
        <begin position="203"/>
        <end position="236"/>
    </location>
</feature>
<accession>A0A8W8K4V6</accession>
<dbReference type="SUPFAM" id="SSF57196">
    <property type="entry name" value="EGF/Laminin"/>
    <property type="match status" value="1"/>
</dbReference>
<feature type="signal peptide" evidence="5">
    <location>
        <begin position="1"/>
        <end position="19"/>
    </location>
</feature>
<organism evidence="7 8">
    <name type="scientific">Magallana gigas</name>
    <name type="common">Pacific oyster</name>
    <name type="synonym">Crassostrea gigas</name>
    <dbReference type="NCBI Taxonomy" id="29159"/>
    <lineage>
        <taxon>Eukaryota</taxon>
        <taxon>Metazoa</taxon>
        <taxon>Spiralia</taxon>
        <taxon>Lophotrochozoa</taxon>
        <taxon>Mollusca</taxon>
        <taxon>Bivalvia</taxon>
        <taxon>Autobranchia</taxon>
        <taxon>Pteriomorphia</taxon>
        <taxon>Ostreida</taxon>
        <taxon>Ostreoidea</taxon>
        <taxon>Ostreidae</taxon>
        <taxon>Magallana</taxon>
    </lineage>
</organism>